<dbReference type="GO" id="GO:0018104">
    <property type="term" value="P:peptidoglycan-protein cross-linking"/>
    <property type="evidence" value="ECO:0007669"/>
    <property type="project" value="TreeGrafter"/>
</dbReference>
<comment type="similarity">
    <text evidence="2">Belongs to the YkuD family.</text>
</comment>
<evidence type="ECO:0000256" key="8">
    <source>
        <dbReference type="ARBA" id="ARBA00023316"/>
    </source>
</evidence>
<evidence type="ECO:0000256" key="3">
    <source>
        <dbReference type="ARBA" id="ARBA00022676"/>
    </source>
</evidence>
<keyword evidence="4" id="KW-0808">Transferase</keyword>
<proteinExistence type="inferred from homology"/>
<protein>
    <submittedName>
        <fullName evidence="11">L,D-transpeptidase catalytic domain</fullName>
    </submittedName>
</protein>
<reference evidence="11 12" key="1">
    <citation type="submission" date="2016-11" db="EMBL/GenBank/DDBJ databases">
        <authorList>
            <person name="Jaros S."/>
            <person name="Januszkiewicz K."/>
            <person name="Wedrychowicz H."/>
        </authorList>
    </citation>
    <scope>NUCLEOTIDE SEQUENCE [LARGE SCALE GENOMIC DNA]</scope>
    <source>
        <strain evidence="11 12">DSM 17737</strain>
    </source>
</reference>
<dbReference type="AlphaFoldDB" id="A0A1N6F0P4"/>
<evidence type="ECO:0000259" key="10">
    <source>
        <dbReference type="PROSITE" id="PS52029"/>
    </source>
</evidence>
<dbReference type="InterPro" id="IPR005490">
    <property type="entry name" value="LD_TPept_cat_dom"/>
</dbReference>
<dbReference type="UniPathway" id="UPA00219"/>
<sequence length="177" mass="19554">MADRGVPDFFHGEKNALPSKWLQVCLQTQKLHLFEQDACVATYAVSTGAAGAGCEQNSGCTPTGWHVVRARIGDGQPPGSVFVGRRPTGEIWTPELAEREAERDWILSRILWLSGCEPGHNRLGDVDTMRRFIYIHGTPPDQPLGVPLSHGCIRMDMHEVIEVFDWTPVGTPVEIVP</sequence>
<keyword evidence="3" id="KW-0328">Glycosyltransferase</keyword>
<dbReference type="PROSITE" id="PS52029">
    <property type="entry name" value="LD_TPASE"/>
    <property type="match status" value="1"/>
</dbReference>
<dbReference type="Proteomes" id="UP000198461">
    <property type="component" value="Unassembled WGS sequence"/>
</dbReference>
<dbReference type="InterPro" id="IPR038063">
    <property type="entry name" value="Transpep_catalytic_dom"/>
</dbReference>
<dbReference type="CDD" id="cd16913">
    <property type="entry name" value="YkuD_like"/>
    <property type="match status" value="1"/>
</dbReference>
<feature type="domain" description="L,D-TPase catalytic" evidence="10">
    <location>
        <begin position="20"/>
        <end position="176"/>
    </location>
</feature>
<gene>
    <name evidence="11" type="ORF">SAMN05443662_0862</name>
</gene>
<evidence type="ECO:0000256" key="2">
    <source>
        <dbReference type="ARBA" id="ARBA00005992"/>
    </source>
</evidence>
<keyword evidence="7 9" id="KW-0573">Peptidoglycan synthesis</keyword>
<evidence type="ECO:0000256" key="7">
    <source>
        <dbReference type="ARBA" id="ARBA00022984"/>
    </source>
</evidence>
<dbReference type="Pfam" id="PF03734">
    <property type="entry name" value="YkuD"/>
    <property type="match status" value="1"/>
</dbReference>
<dbReference type="PANTHER" id="PTHR30582:SF24">
    <property type="entry name" value="L,D-TRANSPEPTIDASE ERFK_SRFK-RELATED"/>
    <property type="match status" value="1"/>
</dbReference>
<feature type="active site" description="Proton donor/acceptor" evidence="9">
    <location>
        <position position="136"/>
    </location>
</feature>
<dbReference type="GO" id="GO:0016757">
    <property type="term" value="F:glycosyltransferase activity"/>
    <property type="evidence" value="ECO:0007669"/>
    <property type="project" value="UniProtKB-KW"/>
</dbReference>
<keyword evidence="8 9" id="KW-0961">Cell wall biogenesis/degradation</keyword>
<comment type="pathway">
    <text evidence="1 9">Cell wall biogenesis; peptidoglycan biosynthesis.</text>
</comment>
<dbReference type="OrthoDB" id="9787225at2"/>
<feature type="active site" description="Nucleophile" evidence="9">
    <location>
        <position position="152"/>
    </location>
</feature>
<dbReference type="GO" id="GO:0005576">
    <property type="term" value="C:extracellular region"/>
    <property type="evidence" value="ECO:0007669"/>
    <property type="project" value="TreeGrafter"/>
</dbReference>
<keyword evidence="6 9" id="KW-0133">Cell shape</keyword>
<dbReference type="RefSeq" id="WP_084188226.1">
    <property type="nucleotide sequence ID" value="NZ_FSRE01000002.1"/>
</dbReference>
<evidence type="ECO:0000256" key="9">
    <source>
        <dbReference type="PROSITE-ProRule" id="PRU01373"/>
    </source>
</evidence>
<dbReference type="GO" id="GO:0008360">
    <property type="term" value="P:regulation of cell shape"/>
    <property type="evidence" value="ECO:0007669"/>
    <property type="project" value="UniProtKB-UniRule"/>
</dbReference>
<dbReference type="GO" id="GO:0071555">
    <property type="term" value="P:cell wall organization"/>
    <property type="evidence" value="ECO:0007669"/>
    <property type="project" value="UniProtKB-UniRule"/>
</dbReference>
<dbReference type="GO" id="GO:0071972">
    <property type="term" value="F:peptidoglycan L,D-transpeptidase activity"/>
    <property type="evidence" value="ECO:0007669"/>
    <property type="project" value="TreeGrafter"/>
</dbReference>
<accession>A0A1N6F0P4</accession>
<evidence type="ECO:0000256" key="5">
    <source>
        <dbReference type="ARBA" id="ARBA00022801"/>
    </source>
</evidence>
<dbReference type="PANTHER" id="PTHR30582">
    <property type="entry name" value="L,D-TRANSPEPTIDASE"/>
    <property type="match status" value="1"/>
</dbReference>
<dbReference type="EMBL" id="FSRE01000002">
    <property type="protein sequence ID" value="SIN88840.1"/>
    <property type="molecule type" value="Genomic_DNA"/>
</dbReference>
<evidence type="ECO:0000313" key="12">
    <source>
        <dbReference type="Proteomes" id="UP000198461"/>
    </source>
</evidence>
<evidence type="ECO:0000256" key="1">
    <source>
        <dbReference type="ARBA" id="ARBA00004752"/>
    </source>
</evidence>
<keyword evidence="5" id="KW-0378">Hydrolase</keyword>
<evidence type="ECO:0000256" key="4">
    <source>
        <dbReference type="ARBA" id="ARBA00022679"/>
    </source>
</evidence>
<dbReference type="STRING" id="364032.SAMN05443662_0862"/>
<dbReference type="Gene3D" id="2.40.440.10">
    <property type="entry name" value="L,D-transpeptidase catalytic domain-like"/>
    <property type="match status" value="1"/>
</dbReference>
<keyword evidence="12" id="KW-1185">Reference proteome</keyword>
<organism evidence="11 12">
    <name type="scientific">Sulfurivirga caldicuralii</name>
    <dbReference type="NCBI Taxonomy" id="364032"/>
    <lineage>
        <taxon>Bacteria</taxon>
        <taxon>Pseudomonadati</taxon>
        <taxon>Pseudomonadota</taxon>
        <taxon>Gammaproteobacteria</taxon>
        <taxon>Thiotrichales</taxon>
        <taxon>Piscirickettsiaceae</taxon>
        <taxon>Sulfurivirga</taxon>
    </lineage>
</organism>
<evidence type="ECO:0000256" key="6">
    <source>
        <dbReference type="ARBA" id="ARBA00022960"/>
    </source>
</evidence>
<name>A0A1N6F0P4_9GAMM</name>
<evidence type="ECO:0000313" key="11">
    <source>
        <dbReference type="EMBL" id="SIN88840.1"/>
    </source>
</evidence>
<dbReference type="SUPFAM" id="SSF141523">
    <property type="entry name" value="L,D-transpeptidase catalytic domain-like"/>
    <property type="match status" value="1"/>
</dbReference>
<dbReference type="InterPro" id="IPR050979">
    <property type="entry name" value="LD-transpeptidase"/>
</dbReference>